<name>A0A1W1BRD6_9ZZZZ</name>
<feature type="transmembrane region" description="Helical" evidence="1">
    <location>
        <begin position="76"/>
        <end position="99"/>
    </location>
</feature>
<accession>A0A1W1BRD6</accession>
<evidence type="ECO:0008006" key="3">
    <source>
        <dbReference type="Google" id="ProtNLM"/>
    </source>
</evidence>
<keyword evidence="1" id="KW-0812">Transmembrane</keyword>
<evidence type="ECO:0000256" key="1">
    <source>
        <dbReference type="SAM" id="Phobius"/>
    </source>
</evidence>
<sequence>MKQFNLNHMLLITLGLLLLSPELFASTGLAFETGMDAFLGFFTGKFVFILSALAIIVSVGMFAFNHDAMGGVLKGFIGLLFVLGIMGNIINLLNMFGLANTGMLI</sequence>
<dbReference type="AlphaFoldDB" id="A0A1W1BRD6"/>
<reference evidence="2" key="1">
    <citation type="submission" date="2016-10" db="EMBL/GenBank/DDBJ databases">
        <authorList>
            <person name="de Groot N.N."/>
        </authorList>
    </citation>
    <scope>NUCLEOTIDE SEQUENCE</scope>
</reference>
<protein>
    <recommendedName>
        <fullName evidence="3">TrbC/VirB2 family protein</fullName>
    </recommendedName>
</protein>
<evidence type="ECO:0000313" key="2">
    <source>
        <dbReference type="EMBL" id="SFV56168.1"/>
    </source>
</evidence>
<proteinExistence type="predicted"/>
<dbReference type="EMBL" id="FPHN01000062">
    <property type="protein sequence ID" value="SFV56168.1"/>
    <property type="molecule type" value="Genomic_DNA"/>
</dbReference>
<dbReference type="Pfam" id="PF04956">
    <property type="entry name" value="TrbC"/>
    <property type="match status" value="1"/>
</dbReference>
<keyword evidence="1" id="KW-1133">Transmembrane helix</keyword>
<dbReference type="InterPro" id="IPR007039">
    <property type="entry name" value="TrbC/VirB2"/>
</dbReference>
<feature type="transmembrane region" description="Helical" evidence="1">
    <location>
        <begin position="46"/>
        <end position="64"/>
    </location>
</feature>
<keyword evidence="1" id="KW-0472">Membrane</keyword>
<gene>
    <name evidence="2" type="ORF">MNB_SV-14-1804</name>
</gene>
<organism evidence="2">
    <name type="scientific">hydrothermal vent metagenome</name>
    <dbReference type="NCBI Taxonomy" id="652676"/>
    <lineage>
        <taxon>unclassified sequences</taxon>
        <taxon>metagenomes</taxon>
        <taxon>ecological metagenomes</taxon>
    </lineage>
</organism>